<dbReference type="PANTHER" id="PTHR10882">
    <property type="entry name" value="DIPHTHINE SYNTHASE"/>
    <property type="match status" value="1"/>
</dbReference>
<organism evidence="9 10">
    <name type="scientific">Archaeoglobus sulfaticallidus PM70-1</name>
    <dbReference type="NCBI Taxonomy" id="387631"/>
    <lineage>
        <taxon>Archaea</taxon>
        <taxon>Methanobacteriati</taxon>
        <taxon>Methanobacteriota</taxon>
        <taxon>Archaeoglobi</taxon>
        <taxon>Archaeoglobales</taxon>
        <taxon>Archaeoglobaceae</taxon>
        <taxon>Archaeoglobus</taxon>
    </lineage>
</organism>
<dbReference type="Gene3D" id="3.30.950.10">
    <property type="entry name" value="Methyltransferase, Cobalt-precorrin-4 Transmethylase, Domain 2"/>
    <property type="match status" value="1"/>
</dbReference>
<feature type="binding site" evidence="6 7">
    <location>
        <begin position="112"/>
        <end position="113"/>
    </location>
    <ligand>
        <name>S-adenosyl-L-methionine</name>
        <dbReference type="ChEBI" id="CHEBI:59789"/>
    </ligand>
</feature>
<dbReference type="eggNOG" id="arCOG04161">
    <property type="taxonomic scope" value="Archaea"/>
</dbReference>
<dbReference type="HOGENOM" id="CLU_066040_0_0_2"/>
<dbReference type="Gene3D" id="3.40.1010.10">
    <property type="entry name" value="Cobalt-precorrin-4 Transmethylase, Domain 1"/>
    <property type="match status" value="1"/>
</dbReference>
<dbReference type="NCBIfam" id="TIGR00522">
    <property type="entry name" value="dph5"/>
    <property type="match status" value="1"/>
</dbReference>
<accession>N0BEI9</accession>
<evidence type="ECO:0000256" key="4">
    <source>
        <dbReference type="ARBA" id="ARBA00022679"/>
    </source>
</evidence>
<evidence type="ECO:0000313" key="10">
    <source>
        <dbReference type="Proteomes" id="UP000013307"/>
    </source>
</evidence>
<feature type="binding site" evidence="6 7">
    <location>
        <position position="222"/>
    </location>
    <ligand>
        <name>S-adenosyl-L-methionine</name>
        <dbReference type="ChEBI" id="CHEBI:59789"/>
    </ligand>
</feature>
<keyword evidence="5 6" id="KW-0949">S-adenosyl-L-methionine</keyword>
<dbReference type="EC" id="2.1.1.98" evidence="6"/>
<evidence type="ECO:0000313" key="9">
    <source>
        <dbReference type="EMBL" id="AGK60687.1"/>
    </source>
</evidence>
<dbReference type="RefSeq" id="WP_015590286.1">
    <property type="nucleotide sequence ID" value="NC_021169.1"/>
</dbReference>
<dbReference type="AlphaFoldDB" id="N0BEI9"/>
<dbReference type="PIRSF" id="PIRSF036432">
    <property type="entry name" value="Diphthine_synth"/>
    <property type="match status" value="1"/>
</dbReference>
<dbReference type="GO" id="GO:0004164">
    <property type="term" value="F:diphthine synthase activity"/>
    <property type="evidence" value="ECO:0007669"/>
    <property type="project" value="UniProtKB-UniRule"/>
</dbReference>
<sequence length="254" mass="28520">MLIFIGTGLWDAEDISLKGLRYARSSDEVYLELYTSKPNIDTDSLSELIGKEVGLLSRSDLEENSRYLVEKAKERDIVILVPGDPMVATTHTALRVEAKKRGVKTVIIHSSSILSAVCGITGLHIYKFGKSATISYPYREKVSKTPVDVIESNRKINAHTLLFLDLHPEPMKIDKAISLLEQVGNVSEYYGVGIARAGSENMVVKCDKLKNLKEFDFGDPMHILITLSPRIHFMEFEYLREFADAPDTLEKLVE</sequence>
<feature type="binding site" evidence="6 7">
    <location>
        <position position="9"/>
    </location>
    <ligand>
        <name>S-adenosyl-L-methionine</name>
        <dbReference type="ChEBI" id="CHEBI:59789"/>
    </ligand>
</feature>
<comment type="similarity">
    <text evidence="2 6">Belongs to the diphthine synthase family.</text>
</comment>
<dbReference type="SUPFAM" id="SSF53790">
    <property type="entry name" value="Tetrapyrrole methylase"/>
    <property type="match status" value="1"/>
</dbReference>
<dbReference type="InterPro" id="IPR004551">
    <property type="entry name" value="Dphthn_synthase"/>
</dbReference>
<dbReference type="KEGG" id="ast:Asulf_00669"/>
<dbReference type="UniPathway" id="UPA00559"/>
<feature type="binding site" evidence="6 7">
    <location>
        <position position="164"/>
    </location>
    <ligand>
        <name>S-adenosyl-L-methionine</name>
        <dbReference type="ChEBI" id="CHEBI:59789"/>
    </ligand>
</feature>
<evidence type="ECO:0000256" key="3">
    <source>
        <dbReference type="ARBA" id="ARBA00022603"/>
    </source>
</evidence>
<feature type="domain" description="Tetrapyrrole methylase" evidence="8">
    <location>
        <begin position="1"/>
        <end position="206"/>
    </location>
</feature>
<dbReference type="InterPro" id="IPR035996">
    <property type="entry name" value="4pyrrol_Methylase_sf"/>
</dbReference>
<dbReference type="EMBL" id="CP005290">
    <property type="protein sequence ID" value="AGK60687.1"/>
    <property type="molecule type" value="Genomic_DNA"/>
</dbReference>
<evidence type="ECO:0000256" key="5">
    <source>
        <dbReference type="ARBA" id="ARBA00022691"/>
    </source>
</evidence>
<dbReference type="Proteomes" id="UP000013307">
    <property type="component" value="Chromosome"/>
</dbReference>
<comment type="subunit">
    <text evidence="6">Homodimer.</text>
</comment>
<dbReference type="InterPro" id="IPR014776">
    <property type="entry name" value="4pyrrole_Mease_sub2"/>
</dbReference>
<comment type="pathway">
    <text evidence="1 6">Protein modification; peptidyl-diphthamide biosynthesis.</text>
</comment>
<evidence type="ECO:0000256" key="2">
    <source>
        <dbReference type="ARBA" id="ARBA00006729"/>
    </source>
</evidence>
<evidence type="ECO:0000259" key="8">
    <source>
        <dbReference type="Pfam" id="PF00590"/>
    </source>
</evidence>
<feature type="binding site" evidence="6 7">
    <location>
        <position position="84"/>
    </location>
    <ligand>
        <name>S-adenosyl-L-methionine</name>
        <dbReference type="ChEBI" id="CHEBI:59789"/>
    </ligand>
</feature>
<proteinExistence type="inferred from homology"/>
<dbReference type="GO" id="GO:0017183">
    <property type="term" value="P:protein histidyl modification to diphthamide"/>
    <property type="evidence" value="ECO:0007669"/>
    <property type="project" value="UniProtKB-UniRule"/>
</dbReference>
<comment type="function">
    <text evidence="6">S-adenosyl-L-methionine-dependent methyltransferase that catalyzes the trimethylation of the amino group of the modified target histidine residue in translation elongation factor 2 (EF-2), to form an intermediate called diphthine. The three successive methylation reactions represent the second step of diphthamide biosynthesis.</text>
</comment>
<keyword evidence="3 6" id="KW-0489">Methyltransferase</keyword>
<evidence type="ECO:0000256" key="6">
    <source>
        <dbReference type="HAMAP-Rule" id="MF_01084"/>
    </source>
</evidence>
<evidence type="ECO:0000256" key="1">
    <source>
        <dbReference type="ARBA" id="ARBA00005156"/>
    </source>
</evidence>
<feature type="binding site" evidence="6 7">
    <location>
        <position position="197"/>
    </location>
    <ligand>
        <name>S-adenosyl-L-methionine</name>
        <dbReference type="ChEBI" id="CHEBI:59789"/>
    </ligand>
</feature>
<dbReference type="InterPro" id="IPR000878">
    <property type="entry name" value="4pyrrol_Mease"/>
</dbReference>
<gene>
    <name evidence="6" type="primary">dphB</name>
    <name evidence="9" type="ORF">Asulf_00669</name>
</gene>
<evidence type="ECO:0000256" key="7">
    <source>
        <dbReference type="PIRSR" id="PIRSR036432-1"/>
    </source>
</evidence>
<dbReference type="OrthoDB" id="39139at2157"/>
<dbReference type="HAMAP" id="MF_01084">
    <property type="entry name" value="Diphthine_synth"/>
    <property type="match status" value="1"/>
</dbReference>
<feature type="binding site" evidence="6 7">
    <location>
        <position position="87"/>
    </location>
    <ligand>
        <name>S-adenosyl-L-methionine</name>
        <dbReference type="ChEBI" id="CHEBI:59789"/>
    </ligand>
</feature>
<name>N0BEI9_9EURY</name>
<reference evidence="9 10" key="1">
    <citation type="journal article" date="2013" name="Genome Announc.">
        <title>Complete Genome Sequence of the Thermophilic and Facultatively Chemolithoautotrophic Sulfate Reducer Archaeoglobus sulfaticallidus Strain PM70-1T.</title>
        <authorList>
            <person name="Stokke R."/>
            <person name="Hocking W.P."/>
            <person name="Steinsbu B.O."/>
            <person name="Steen I.H."/>
        </authorList>
    </citation>
    <scope>NUCLEOTIDE SEQUENCE [LARGE SCALE GENOMIC DNA]</scope>
    <source>
        <strain evidence="9">PM70-1</strain>
    </source>
</reference>
<keyword evidence="10" id="KW-1185">Reference proteome</keyword>
<dbReference type="InterPro" id="IPR014777">
    <property type="entry name" value="4pyrrole_Mease_sub1"/>
</dbReference>
<dbReference type="Pfam" id="PF00590">
    <property type="entry name" value="TP_methylase"/>
    <property type="match status" value="1"/>
</dbReference>
<dbReference type="STRING" id="387631.Asulf_00669"/>
<dbReference type="CDD" id="cd11647">
    <property type="entry name" value="DHP5_DphB"/>
    <property type="match status" value="1"/>
</dbReference>
<keyword evidence="4 6" id="KW-0808">Transferase</keyword>
<protein>
    <recommendedName>
        <fullName evidence="6">Diphthine synthase</fullName>
        <ecNumber evidence="6">2.1.1.98</ecNumber>
    </recommendedName>
    <alternativeName>
        <fullName evidence="6">Diphthamide biosynthesis methyltransferase</fullName>
    </alternativeName>
</protein>
<dbReference type="GO" id="GO:0032259">
    <property type="term" value="P:methylation"/>
    <property type="evidence" value="ECO:0007669"/>
    <property type="project" value="UniProtKB-KW"/>
</dbReference>
<dbReference type="GeneID" id="15392312"/>
<dbReference type="PANTHER" id="PTHR10882:SF0">
    <property type="entry name" value="DIPHTHINE METHYL ESTER SYNTHASE"/>
    <property type="match status" value="1"/>
</dbReference>
<comment type="catalytic activity">
    <reaction evidence="6">
        <text>2-[(3S)-amino-3-carboxypropyl]-L-histidyl-[translation elongation factor 2] + 3 S-adenosyl-L-methionine = diphthine-[translation elongation factor 2] + 3 S-adenosyl-L-homocysteine + 3 H(+)</text>
        <dbReference type="Rhea" id="RHEA:36415"/>
        <dbReference type="Rhea" id="RHEA-COMP:9749"/>
        <dbReference type="Rhea" id="RHEA-COMP:10172"/>
        <dbReference type="ChEBI" id="CHEBI:15378"/>
        <dbReference type="ChEBI" id="CHEBI:57856"/>
        <dbReference type="ChEBI" id="CHEBI:59789"/>
        <dbReference type="ChEBI" id="CHEBI:73995"/>
        <dbReference type="ChEBI" id="CHEBI:82696"/>
        <dbReference type="EC" id="2.1.1.98"/>
    </reaction>
</comment>